<dbReference type="KEGG" id="dli:dnl_21100"/>
<reference evidence="2" key="1">
    <citation type="journal article" date="2021" name="Microb. Physiol.">
        <title>Proteogenomic Insights into the Physiology of Marine, Sulfate-Reducing, Filamentous Desulfonema limicola and Desulfonema magnum.</title>
        <authorList>
            <person name="Schnaars V."/>
            <person name="Wohlbrand L."/>
            <person name="Scheve S."/>
            <person name="Hinrichs C."/>
            <person name="Reinhardt R."/>
            <person name="Rabus R."/>
        </authorList>
    </citation>
    <scope>NUCLEOTIDE SEQUENCE</scope>
    <source>
        <strain evidence="2">5ac10</strain>
    </source>
</reference>
<gene>
    <name evidence="2" type="ORF">dnl_21100</name>
</gene>
<evidence type="ECO:0000313" key="2">
    <source>
        <dbReference type="EMBL" id="QTA79828.1"/>
    </source>
</evidence>
<evidence type="ECO:0000313" key="3">
    <source>
        <dbReference type="Proteomes" id="UP000663720"/>
    </source>
</evidence>
<feature type="region of interest" description="Disordered" evidence="1">
    <location>
        <begin position="183"/>
        <end position="227"/>
    </location>
</feature>
<dbReference type="Proteomes" id="UP000663720">
    <property type="component" value="Chromosome"/>
</dbReference>
<dbReference type="RefSeq" id="WP_207691534.1">
    <property type="nucleotide sequence ID" value="NZ_CP061799.1"/>
</dbReference>
<protein>
    <submittedName>
        <fullName evidence="2">Uncharacterized protein</fullName>
    </submittedName>
</protein>
<proteinExistence type="predicted"/>
<dbReference type="AlphaFoldDB" id="A0A975GG28"/>
<keyword evidence="3" id="KW-1185">Reference proteome</keyword>
<evidence type="ECO:0000256" key="1">
    <source>
        <dbReference type="SAM" id="MobiDB-lite"/>
    </source>
</evidence>
<name>A0A975GG28_9BACT</name>
<organism evidence="2 3">
    <name type="scientific">Desulfonema limicola</name>
    <dbReference type="NCBI Taxonomy" id="45656"/>
    <lineage>
        <taxon>Bacteria</taxon>
        <taxon>Pseudomonadati</taxon>
        <taxon>Thermodesulfobacteriota</taxon>
        <taxon>Desulfobacteria</taxon>
        <taxon>Desulfobacterales</taxon>
        <taxon>Desulfococcaceae</taxon>
        <taxon>Desulfonema</taxon>
    </lineage>
</organism>
<accession>A0A975GG28</accession>
<dbReference type="EMBL" id="CP061799">
    <property type="protein sequence ID" value="QTA79828.1"/>
    <property type="molecule type" value="Genomic_DNA"/>
</dbReference>
<sequence length="279" mass="31135">MEHQITNEHQINNVEGMFPEKYNGDEEAGIITNFSPMDMPIHVFSDALTRREANSKLLLQWIKDNFVRGVDFGTINMVGKGAKDSLYKSGAEKICGLMSLVARYPNIHLYEEAVIKGNDIKVIILKCELHTHQGFIVGEGVGARRVEQDYGDINSSLKLASKSALIDSVLRLGLSNSFTQDLEDMFKNNDNGNSHKAKQPEPPAQQPETSATNNNKSNGNGNGSKRITSATYNHLMETAKSKGLIYADVKRMALERFAVMPEHLRDEEAQYFINEIKTS</sequence>
<feature type="compositionally biased region" description="Low complexity" evidence="1">
    <location>
        <begin position="213"/>
        <end position="225"/>
    </location>
</feature>